<dbReference type="Pfam" id="PF13359">
    <property type="entry name" value="DDE_Tnp_4"/>
    <property type="match status" value="1"/>
</dbReference>
<comment type="similarity">
    <text evidence="3">Belongs to the HARBI1 family.</text>
</comment>
<dbReference type="GO" id="GO:0016787">
    <property type="term" value="F:hydrolase activity"/>
    <property type="evidence" value="ECO:0007669"/>
    <property type="project" value="UniProtKB-KW"/>
</dbReference>
<dbReference type="GO" id="GO:0046872">
    <property type="term" value="F:metal ion binding"/>
    <property type="evidence" value="ECO:0007669"/>
    <property type="project" value="UniProtKB-KW"/>
</dbReference>
<accession>A0AAE1L5S7</accession>
<dbReference type="PANTHER" id="PTHR22930:SF85">
    <property type="entry name" value="GH03217P-RELATED"/>
    <property type="match status" value="1"/>
</dbReference>
<evidence type="ECO:0000256" key="6">
    <source>
        <dbReference type="ARBA" id="ARBA00022801"/>
    </source>
</evidence>
<dbReference type="GO" id="GO:0004518">
    <property type="term" value="F:nuclease activity"/>
    <property type="evidence" value="ECO:0007669"/>
    <property type="project" value="UniProtKB-KW"/>
</dbReference>
<dbReference type="PANTHER" id="PTHR22930">
    <property type="match status" value="1"/>
</dbReference>
<sequence>MALNLRELQLLVDDEDAVFAVIQHHLNVLAAVLDDQWREYPPWVKVGVNVEDWQAMEGLAFQRHFRMSREVFDVLHQKIETHLRETGKMHREQTDFDLCLMMGLWIIMNMDTFKNTALLFGVSPGVVLYHYKYIIETLRDMAPDFIQWPSPEERQVIKDNFYHIGGYPGVVGCIDGMHSFVTAPLDEAPAYTNRHHSYSILSQAVVDDQLLVRDLYVGEPGSLHDSRMFRRSPLSSNLLENPALLAPDEHILGDGAYILTDKVIIPYDDNGRLTPAQLNHNRVLSGVRSHVENAFCYVKMRFPRLKYFRSIVMEYAVDHIVSCFVLHNIITLEGEAAPVFDIPLAPVLPAAAQAEQLEERDDNEMDDDERGYGDFPNVPAELDHPLLLEARLNGEEKREAIAFRLMQEHQDQEQE</sequence>
<keyword evidence="6" id="KW-0378">Hydrolase</keyword>
<reference evidence="10" key="1">
    <citation type="submission" date="2021-07" db="EMBL/GenBank/DDBJ databases">
        <authorList>
            <person name="Catto M.A."/>
            <person name="Jacobson A."/>
            <person name="Kennedy G."/>
            <person name="Labadie P."/>
            <person name="Hunt B.G."/>
            <person name="Srinivasan R."/>
        </authorList>
    </citation>
    <scope>NUCLEOTIDE SEQUENCE</scope>
    <source>
        <strain evidence="10">PL_HMW_Pooled</strain>
        <tissue evidence="10">Head</tissue>
    </source>
</reference>
<name>A0AAE1L5S7_9NEOP</name>
<comment type="cofactor">
    <cofactor evidence="1">
        <name>a divalent metal cation</name>
        <dbReference type="ChEBI" id="CHEBI:60240"/>
    </cofactor>
</comment>
<keyword evidence="4" id="KW-0540">Nuclease</keyword>
<evidence type="ECO:0000256" key="5">
    <source>
        <dbReference type="ARBA" id="ARBA00022723"/>
    </source>
</evidence>
<feature type="region of interest" description="Disordered" evidence="8">
    <location>
        <begin position="357"/>
        <end position="378"/>
    </location>
</feature>
<protein>
    <submittedName>
        <fullName evidence="10">Nuclease</fullName>
    </submittedName>
</protein>
<evidence type="ECO:0000256" key="4">
    <source>
        <dbReference type="ARBA" id="ARBA00022722"/>
    </source>
</evidence>
<comment type="caution">
    <text evidence="10">The sequence shown here is derived from an EMBL/GenBank/DDBJ whole genome shotgun (WGS) entry which is preliminary data.</text>
</comment>
<evidence type="ECO:0000256" key="7">
    <source>
        <dbReference type="ARBA" id="ARBA00023242"/>
    </source>
</evidence>
<comment type="subcellular location">
    <subcellularLocation>
        <location evidence="2">Nucleus</location>
    </subcellularLocation>
</comment>
<keyword evidence="7" id="KW-0539">Nucleus</keyword>
<dbReference type="EMBL" id="JAHWGI010000001">
    <property type="protein sequence ID" value="KAK3907159.1"/>
    <property type="molecule type" value="Genomic_DNA"/>
</dbReference>
<evidence type="ECO:0000313" key="10">
    <source>
        <dbReference type="EMBL" id="KAK3907159.1"/>
    </source>
</evidence>
<proteinExistence type="inferred from homology"/>
<dbReference type="AlphaFoldDB" id="A0AAE1L5S7"/>
<dbReference type="GO" id="GO:0005634">
    <property type="term" value="C:nucleus"/>
    <property type="evidence" value="ECO:0007669"/>
    <property type="project" value="UniProtKB-SubCell"/>
</dbReference>
<keyword evidence="11" id="KW-1185">Reference proteome</keyword>
<evidence type="ECO:0000259" key="9">
    <source>
        <dbReference type="Pfam" id="PF13359"/>
    </source>
</evidence>
<organism evidence="10 11">
    <name type="scientific">Frankliniella fusca</name>
    <dbReference type="NCBI Taxonomy" id="407009"/>
    <lineage>
        <taxon>Eukaryota</taxon>
        <taxon>Metazoa</taxon>
        <taxon>Ecdysozoa</taxon>
        <taxon>Arthropoda</taxon>
        <taxon>Hexapoda</taxon>
        <taxon>Insecta</taxon>
        <taxon>Pterygota</taxon>
        <taxon>Neoptera</taxon>
        <taxon>Paraneoptera</taxon>
        <taxon>Thysanoptera</taxon>
        <taxon>Terebrantia</taxon>
        <taxon>Thripoidea</taxon>
        <taxon>Thripidae</taxon>
        <taxon>Frankliniella</taxon>
    </lineage>
</organism>
<gene>
    <name evidence="10" type="ORF">KUF71_000079</name>
</gene>
<feature type="compositionally biased region" description="Acidic residues" evidence="8">
    <location>
        <begin position="357"/>
        <end position="369"/>
    </location>
</feature>
<feature type="domain" description="DDE Tnp4" evidence="9">
    <location>
        <begin position="174"/>
        <end position="328"/>
    </location>
</feature>
<evidence type="ECO:0000256" key="1">
    <source>
        <dbReference type="ARBA" id="ARBA00001968"/>
    </source>
</evidence>
<dbReference type="Proteomes" id="UP001219518">
    <property type="component" value="Unassembled WGS sequence"/>
</dbReference>
<keyword evidence="5" id="KW-0479">Metal-binding</keyword>
<dbReference type="InterPro" id="IPR027806">
    <property type="entry name" value="HARBI1_dom"/>
</dbReference>
<evidence type="ECO:0000256" key="2">
    <source>
        <dbReference type="ARBA" id="ARBA00004123"/>
    </source>
</evidence>
<reference evidence="10" key="2">
    <citation type="journal article" date="2023" name="BMC Genomics">
        <title>Pest status, molecular evolution, and epigenetic factors derived from the genome assembly of Frankliniella fusca, a thysanopteran phytovirus vector.</title>
        <authorList>
            <person name="Catto M.A."/>
            <person name="Labadie P.E."/>
            <person name="Jacobson A.L."/>
            <person name="Kennedy G.G."/>
            <person name="Srinivasan R."/>
            <person name="Hunt B.G."/>
        </authorList>
    </citation>
    <scope>NUCLEOTIDE SEQUENCE</scope>
    <source>
        <strain evidence="10">PL_HMW_Pooled</strain>
    </source>
</reference>
<evidence type="ECO:0000313" key="11">
    <source>
        <dbReference type="Proteomes" id="UP001219518"/>
    </source>
</evidence>
<evidence type="ECO:0000256" key="8">
    <source>
        <dbReference type="SAM" id="MobiDB-lite"/>
    </source>
</evidence>
<evidence type="ECO:0000256" key="3">
    <source>
        <dbReference type="ARBA" id="ARBA00006958"/>
    </source>
</evidence>
<dbReference type="InterPro" id="IPR045249">
    <property type="entry name" value="HARBI1-like"/>
</dbReference>